<proteinExistence type="predicted"/>
<organism evidence="5 6">
    <name type="scientific">Saccoglossus kowalevskii</name>
    <name type="common">Acorn worm</name>
    <dbReference type="NCBI Taxonomy" id="10224"/>
    <lineage>
        <taxon>Eukaryota</taxon>
        <taxon>Metazoa</taxon>
        <taxon>Hemichordata</taxon>
        <taxon>Enteropneusta</taxon>
        <taxon>Harrimaniidae</taxon>
        <taxon>Saccoglossus</taxon>
    </lineage>
</organism>
<evidence type="ECO:0000259" key="4">
    <source>
        <dbReference type="PROSITE" id="PS50056"/>
    </source>
</evidence>
<dbReference type="PANTHER" id="PTHR19134">
    <property type="entry name" value="RECEPTOR-TYPE TYROSINE-PROTEIN PHOSPHATASE"/>
    <property type="match status" value="1"/>
</dbReference>
<feature type="domain" description="Tyrosine specific protein phosphatases" evidence="4">
    <location>
        <begin position="250"/>
        <end position="321"/>
    </location>
</feature>
<protein>
    <submittedName>
        <fullName evidence="6">Receptor-type tyrosine-protein phosphatase mu-like</fullName>
    </submittedName>
</protein>
<feature type="domain" description="Tyrosine-protein phosphatase" evidence="3">
    <location>
        <begin position="362"/>
        <end position="609"/>
    </location>
</feature>
<dbReference type="PROSITE" id="PS50055">
    <property type="entry name" value="TYR_PHOSPHATASE_PTP"/>
    <property type="match status" value="2"/>
</dbReference>
<dbReference type="SMART" id="SM00404">
    <property type="entry name" value="PTPc_motif"/>
    <property type="match status" value="2"/>
</dbReference>
<dbReference type="InterPro" id="IPR003595">
    <property type="entry name" value="Tyr_Pase_cat"/>
</dbReference>
<keyword evidence="5" id="KW-1185">Reference proteome</keyword>
<evidence type="ECO:0000259" key="3">
    <source>
        <dbReference type="PROSITE" id="PS50055"/>
    </source>
</evidence>
<dbReference type="PANTHER" id="PTHR19134:SF449">
    <property type="entry name" value="TYROSINE-PROTEIN PHOSPHATASE 1"/>
    <property type="match status" value="1"/>
</dbReference>
<keyword evidence="2" id="KW-0472">Membrane</keyword>
<dbReference type="Proteomes" id="UP000694865">
    <property type="component" value="Unplaced"/>
</dbReference>
<evidence type="ECO:0000313" key="6">
    <source>
        <dbReference type="RefSeq" id="XP_006814332.1"/>
    </source>
</evidence>
<dbReference type="InterPro" id="IPR000387">
    <property type="entry name" value="Tyr_Pase_dom"/>
</dbReference>
<keyword evidence="2" id="KW-0812">Transmembrane</keyword>
<dbReference type="SUPFAM" id="SSF52799">
    <property type="entry name" value="(Phosphotyrosine protein) phosphatases II"/>
    <property type="match status" value="2"/>
</dbReference>
<sequence>MGSIVLGGLTTLLVVLLLICISLAVFYIYLRRKKKTWRQVIPKYKGFARHDDSSRNGDADNILMTTKLIDTSPVHDTTIPSDALPPAKTKHQPINVADLADYIKRKNDAGEGFNLKAEYEELKYGQLGKWEVGVNAANISKNKFTDVVAYDHSRVVLATIDGDVNSDYINASYINGYRNVKYIATQGTMSKTEADFWRMVWQENTRTILMATNLIEQGRIDRPRDVREVKQFHFTVWPDMGVPNYTSDVLSFLRRVKTSNPTNAGLMVVHCSAGIGRTGTFITIDSMLEMAKEEDQVDIFNFVAKGREDRINFVQTSDQYAFIYNAVLEATLCGSTEIPCKDLRITLEQLKRRSANGIKTGLQLEFENLDKLCPTPHSDEYKSANEPNNAHKNRYPDILPLDSNRPYLMTPAKKGDYANYINASFLSSYAHKDAFIATQMPLPDTVGDFWRMVYDWKSLTIVMLNDMTEDMQDGQYWPDDGHIQYGPLRVEVLSEQQHGDVIERKISLQHVDKMGIDNSRFITQFQAINWPNNHDTPISLNAMTDVMAMVKKNQSDVVPVIVHCSNGIGRTGIFCTMVAVSDKIRREQIVDIFQAVKTLRLNRPGMVESLKLVYCASTILEGHLGSDKNIKHSLMGFMKGNYKYRDDNEARPLLVAILLGTLVLECVSHNGERNAWKLQHIVQRRAGAEFSRLPGSHIEEVVRSTWKEPSRHP</sequence>
<dbReference type="PRINTS" id="PR00700">
    <property type="entry name" value="PRTYPHPHTASE"/>
</dbReference>
<dbReference type="PROSITE" id="PS50056">
    <property type="entry name" value="TYR_PHOSPHATASE_2"/>
    <property type="match status" value="2"/>
</dbReference>
<accession>A0ABM0M2U1</accession>
<dbReference type="InterPro" id="IPR050348">
    <property type="entry name" value="Protein-Tyr_Phosphatase"/>
</dbReference>
<keyword evidence="2" id="KW-1133">Transmembrane helix</keyword>
<gene>
    <name evidence="6" type="primary">LOC102807308</name>
</gene>
<dbReference type="InterPro" id="IPR029021">
    <property type="entry name" value="Prot-tyrosine_phosphatase-like"/>
</dbReference>
<dbReference type="Gene3D" id="3.90.190.10">
    <property type="entry name" value="Protein tyrosine phosphatase superfamily"/>
    <property type="match status" value="3"/>
</dbReference>
<evidence type="ECO:0000313" key="5">
    <source>
        <dbReference type="Proteomes" id="UP000694865"/>
    </source>
</evidence>
<dbReference type="InterPro" id="IPR000242">
    <property type="entry name" value="PTP_cat"/>
</dbReference>
<evidence type="ECO:0000256" key="1">
    <source>
        <dbReference type="SAM" id="MobiDB-lite"/>
    </source>
</evidence>
<dbReference type="PROSITE" id="PS00383">
    <property type="entry name" value="TYR_PHOSPHATASE_1"/>
    <property type="match status" value="2"/>
</dbReference>
<feature type="region of interest" description="Disordered" evidence="1">
    <location>
        <begin position="377"/>
        <end position="396"/>
    </location>
</feature>
<dbReference type="Pfam" id="PF00102">
    <property type="entry name" value="Y_phosphatase"/>
    <property type="match status" value="3"/>
</dbReference>
<evidence type="ECO:0000256" key="2">
    <source>
        <dbReference type="SAM" id="Phobius"/>
    </source>
</evidence>
<reference evidence="6" key="1">
    <citation type="submission" date="2025-08" db="UniProtKB">
        <authorList>
            <consortium name="RefSeq"/>
        </authorList>
    </citation>
    <scope>IDENTIFICATION</scope>
    <source>
        <tissue evidence="6">Testes</tissue>
    </source>
</reference>
<dbReference type="SMART" id="SM00194">
    <property type="entry name" value="PTPc"/>
    <property type="match status" value="2"/>
</dbReference>
<feature type="transmembrane region" description="Helical" evidence="2">
    <location>
        <begin position="6"/>
        <end position="30"/>
    </location>
</feature>
<name>A0ABM0M2U1_SACKO</name>
<dbReference type="InterPro" id="IPR016130">
    <property type="entry name" value="Tyr_Pase_AS"/>
</dbReference>
<dbReference type="RefSeq" id="XP_006814332.1">
    <property type="nucleotide sequence ID" value="XM_006814269.1"/>
</dbReference>
<dbReference type="GeneID" id="102807308"/>
<feature type="domain" description="Tyrosine specific protein phosphatases" evidence="4">
    <location>
        <begin position="544"/>
        <end position="614"/>
    </location>
</feature>
<feature type="domain" description="Tyrosine-protein phosphatase" evidence="3">
    <location>
        <begin position="115"/>
        <end position="330"/>
    </location>
</feature>